<proteinExistence type="predicted"/>
<feature type="transmembrane region" description="Helical" evidence="1">
    <location>
        <begin position="98"/>
        <end position="119"/>
    </location>
</feature>
<dbReference type="Proteomes" id="UP000220133">
    <property type="component" value="Chromosome"/>
</dbReference>
<accession>A0A291QQ34</accession>
<feature type="transmembrane region" description="Helical" evidence="1">
    <location>
        <begin position="6"/>
        <end position="24"/>
    </location>
</feature>
<dbReference type="EMBL" id="CP023777">
    <property type="protein sequence ID" value="ATL46108.1"/>
    <property type="molecule type" value="Genomic_DNA"/>
</dbReference>
<organism evidence="2 3">
    <name type="scientific">Chitinophaga caeni</name>
    <dbReference type="NCBI Taxonomy" id="2029983"/>
    <lineage>
        <taxon>Bacteria</taxon>
        <taxon>Pseudomonadati</taxon>
        <taxon>Bacteroidota</taxon>
        <taxon>Chitinophagia</taxon>
        <taxon>Chitinophagales</taxon>
        <taxon>Chitinophagaceae</taxon>
        <taxon>Chitinophaga</taxon>
    </lineage>
</organism>
<sequence>MSSIDVLISPVIGGYIFIITCKLTKYYHQTVDRQKLIYNSIIMGVALLVFCLTLKILVHLSSTYKDEVIFRVCPIYKINDYYSILLKLIFDKEPTLSIKYACLTLMISYPMAIILNMMFKKYFSFNFAVQRWGTSFDRIIWNSLSDHYSKDKLIFIITKQNFIIVGYIQRLIEPIGYKYIAIIPCLKGYQDSNTKRWIILNMPPSPFANLNEITELQFINTQSPNEMVIPICEIVNMSKFDESLFIGISDLHKHIHTLDNEQLDTMIKTFKG</sequence>
<protein>
    <submittedName>
        <fullName evidence="2">Uncharacterized protein</fullName>
    </submittedName>
</protein>
<keyword evidence="1" id="KW-0472">Membrane</keyword>
<evidence type="ECO:0000256" key="1">
    <source>
        <dbReference type="SAM" id="Phobius"/>
    </source>
</evidence>
<keyword evidence="3" id="KW-1185">Reference proteome</keyword>
<keyword evidence="1" id="KW-1133">Transmembrane helix</keyword>
<evidence type="ECO:0000313" key="3">
    <source>
        <dbReference type="Proteomes" id="UP000220133"/>
    </source>
</evidence>
<evidence type="ECO:0000313" key="2">
    <source>
        <dbReference type="EMBL" id="ATL46108.1"/>
    </source>
</evidence>
<name>A0A291QQ34_9BACT</name>
<dbReference type="RefSeq" id="WP_098192497.1">
    <property type="nucleotide sequence ID" value="NZ_CP023777.1"/>
</dbReference>
<reference evidence="2 3" key="1">
    <citation type="submission" date="2017-10" db="EMBL/GenBank/DDBJ databases">
        <title>Paenichitinophaga pekingensis gen. nov., sp. nov., isolated from activated sludge.</title>
        <authorList>
            <person name="Jin D."/>
            <person name="Kong X."/>
            <person name="Deng Y."/>
            <person name="Bai Z."/>
        </authorList>
    </citation>
    <scope>NUCLEOTIDE SEQUENCE [LARGE SCALE GENOMIC DNA]</scope>
    <source>
        <strain evidence="2 3">13</strain>
    </source>
</reference>
<feature type="transmembrane region" description="Helical" evidence="1">
    <location>
        <begin position="36"/>
        <end position="58"/>
    </location>
</feature>
<keyword evidence="1" id="KW-0812">Transmembrane</keyword>
<gene>
    <name evidence="2" type="ORF">COR50_02405</name>
</gene>
<dbReference type="AlphaFoldDB" id="A0A291QQ34"/>
<dbReference type="OrthoDB" id="751115at2"/>
<dbReference type="KEGG" id="cbae:COR50_02405"/>